<feature type="domain" description="Replicative helicase loading/DNA remodeling protein DnaB N-terminal winged helix" evidence="4">
    <location>
        <begin position="19"/>
        <end position="250"/>
    </location>
</feature>
<comment type="caution">
    <text evidence="5">The sequence shown here is derived from an EMBL/GenBank/DDBJ whole genome shotgun (WGS) entry which is preliminary data.</text>
</comment>
<feature type="domain" description="DnaB/C C-terminal" evidence="3">
    <location>
        <begin position="307"/>
        <end position="379"/>
    </location>
</feature>
<evidence type="ECO:0000256" key="2">
    <source>
        <dbReference type="SAM" id="MobiDB-lite"/>
    </source>
</evidence>
<name>A0A0R1UGD5_9LACO</name>
<sequence>MLERSPLTPKSHYVISAGANFTGLSQPTFVPYYQPLLGSAALGVLLALATELHPQPLLTAPARINQLLVQLNTGIRELTAALDRLEALRLVKTFEQASELGVVFVFELQPPLRPGELLADDLLSVLLLQQVGAARFDQLARQAQQFSLDTSSLKQVTKSFFAVFKPDETTKAQDDQALQKARQGLIQAAAPAQVTAPDFDFGFFLQQATSLGVPQAALQAAQNLILAEHRLYAMDEFQLANLAARATDMATNQFNELSFKRQVQAANQPPAAPPSSTPGTDDMTGLSAAMRQLVNLANQVPPVEFLRQLKEQKGGFVTPAEQRTLTELAQNSRLSNGALNVLTWYLLVDQEMPNLVANLANSIASTWQSLGVASAADALRQARRHQQQKQARLAQRNQPKGKYTKRPRIKEQLPDWAKQAKPAASSAAVSSASVQKIEDLLADLKSDSPDKKQ</sequence>
<dbReference type="RefSeq" id="WP_056953526.1">
    <property type="nucleotide sequence ID" value="NZ_AZFK01000005.1"/>
</dbReference>
<dbReference type="InterPro" id="IPR058660">
    <property type="entry name" value="WHD_DnaB"/>
</dbReference>
<dbReference type="Pfam" id="PF25888">
    <property type="entry name" value="WHD_DnaB"/>
    <property type="match status" value="1"/>
</dbReference>
<dbReference type="InterPro" id="IPR006343">
    <property type="entry name" value="DnaB/C_C"/>
</dbReference>
<gene>
    <name evidence="5" type="ORF">FC43_GL002083</name>
</gene>
<feature type="compositionally biased region" description="Low complexity" evidence="2">
    <location>
        <begin position="423"/>
        <end position="432"/>
    </location>
</feature>
<organism evidence="5 6">
    <name type="scientific">Limosilactobacillus ingluviei DSM 15946</name>
    <dbReference type="NCBI Taxonomy" id="1423760"/>
    <lineage>
        <taxon>Bacteria</taxon>
        <taxon>Bacillati</taxon>
        <taxon>Bacillota</taxon>
        <taxon>Bacilli</taxon>
        <taxon>Lactobacillales</taxon>
        <taxon>Lactobacillaceae</taxon>
        <taxon>Limosilactobacillus</taxon>
    </lineage>
</organism>
<accession>A0A0R1UGD5</accession>
<comment type="similarity">
    <text evidence="1">Belongs to the DnaB/DnaD family.</text>
</comment>
<proteinExistence type="inferred from homology"/>
<reference evidence="5 6" key="1">
    <citation type="journal article" date="2015" name="Genome Announc.">
        <title>Expanding the biotechnology potential of lactobacilli through comparative genomics of 213 strains and associated genera.</title>
        <authorList>
            <person name="Sun Z."/>
            <person name="Harris H.M."/>
            <person name="McCann A."/>
            <person name="Guo C."/>
            <person name="Argimon S."/>
            <person name="Zhang W."/>
            <person name="Yang X."/>
            <person name="Jeffery I.B."/>
            <person name="Cooney J.C."/>
            <person name="Kagawa T.F."/>
            <person name="Liu W."/>
            <person name="Song Y."/>
            <person name="Salvetti E."/>
            <person name="Wrobel A."/>
            <person name="Rasinkangas P."/>
            <person name="Parkhill J."/>
            <person name="Rea M.C."/>
            <person name="O'Sullivan O."/>
            <person name="Ritari J."/>
            <person name="Douillard F.P."/>
            <person name="Paul Ross R."/>
            <person name="Yang R."/>
            <person name="Briner A.E."/>
            <person name="Felis G.E."/>
            <person name="de Vos W.M."/>
            <person name="Barrangou R."/>
            <person name="Klaenhammer T.R."/>
            <person name="Caufield P.W."/>
            <person name="Cui Y."/>
            <person name="Zhang H."/>
            <person name="O'Toole P.W."/>
        </authorList>
    </citation>
    <scope>NUCLEOTIDE SEQUENCE [LARGE SCALE GENOMIC DNA]</scope>
    <source>
        <strain evidence="5 6">DSM 15946</strain>
    </source>
</reference>
<evidence type="ECO:0000259" key="3">
    <source>
        <dbReference type="Pfam" id="PF07261"/>
    </source>
</evidence>
<dbReference type="Pfam" id="PF07261">
    <property type="entry name" value="DnaB_2"/>
    <property type="match status" value="1"/>
</dbReference>
<feature type="region of interest" description="Disordered" evidence="2">
    <location>
        <begin position="390"/>
        <end position="432"/>
    </location>
</feature>
<feature type="region of interest" description="Disordered" evidence="2">
    <location>
        <begin position="264"/>
        <end position="284"/>
    </location>
</feature>
<dbReference type="AlphaFoldDB" id="A0A0R1UGD5"/>
<dbReference type="PATRIC" id="fig|1423760.3.peg.2184"/>
<evidence type="ECO:0000313" key="5">
    <source>
        <dbReference type="EMBL" id="KRL92425.1"/>
    </source>
</evidence>
<evidence type="ECO:0000313" key="6">
    <source>
        <dbReference type="Proteomes" id="UP000050816"/>
    </source>
</evidence>
<protein>
    <submittedName>
        <fullName evidence="5">Replication initiation and membrane attachment protein DnaB</fullName>
    </submittedName>
</protein>
<dbReference type="EMBL" id="AZFK01000005">
    <property type="protein sequence ID" value="KRL92425.1"/>
    <property type="molecule type" value="Genomic_DNA"/>
</dbReference>
<evidence type="ECO:0000256" key="1">
    <source>
        <dbReference type="ARBA" id="ARBA00093462"/>
    </source>
</evidence>
<evidence type="ECO:0000259" key="4">
    <source>
        <dbReference type="Pfam" id="PF25888"/>
    </source>
</evidence>
<dbReference type="Proteomes" id="UP000050816">
    <property type="component" value="Unassembled WGS sequence"/>
</dbReference>